<dbReference type="PANTHER" id="PTHR46104">
    <property type="entry name" value="GENE 9195-RELATED-RELATED"/>
    <property type="match status" value="1"/>
</dbReference>
<reference evidence="1" key="1">
    <citation type="submission" date="2013-10" db="EMBL/GenBank/DDBJ databases">
        <title>Genomic analysis of the causative agents of coccidiosis in chickens.</title>
        <authorList>
            <person name="Reid A.J."/>
            <person name="Blake D."/>
            <person name="Billington K."/>
            <person name="Browne H."/>
            <person name="Dunn M."/>
            <person name="Hung S."/>
            <person name="Kawahara F."/>
            <person name="Miranda-Saavedra D."/>
            <person name="Mourier T."/>
            <person name="Nagra H."/>
            <person name="Otto T.D."/>
            <person name="Rawlings N."/>
            <person name="Sanchez A."/>
            <person name="Sanders M."/>
            <person name="Subramaniam C."/>
            <person name="Tay Y."/>
            <person name="Dear P."/>
            <person name="Doerig C."/>
            <person name="Gruber A."/>
            <person name="Parkinson J."/>
            <person name="Shirley M."/>
            <person name="Wan K.L."/>
            <person name="Berriman M."/>
            <person name="Tomley F."/>
            <person name="Pain A."/>
        </authorList>
    </citation>
    <scope>NUCLEOTIDE SEQUENCE [LARGE SCALE GENOMIC DNA]</scope>
    <source>
        <strain evidence="1">Houghton</strain>
    </source>
</reference>
<dbReference type="AlphaFoldDB" id="U6LI31"/>
<dbReference type="SUPFAM" id="SSF57184">
    <property type="entry name" value="Growth factor receptor domain"/>
    <property type="match status" value="1"/>
</dbReference>
<dbReference type="EMBL" id="HG711993">
    <property type="protein sequence ID" value="CDJ50022.1"/>
    <property type="molecule type" value="Genomic_DNA"/>
</dbReference>
<dbReference type="SMART" id="SM01411">
    <property type="entry name" value="Ephrin_rec_like"/>
    <property type="match status" value="1"/>
</dbReference>
<sequence length="263" mass="28035">MICNTRRDARGVSKPCPKGNFCPQGSTAPTKCPAGTFNGVTGLQEESQCSLCPPGKFCGDKGLIEPSGKCATGFYCQAGATEEQQDAEIWPEGSGKCPPGHYCPAGKVSTARKAPLRPPPFRKQRGICARKAITVRKGLPSPRHVPSAHLAFTKDPANARHVQLDTHVVLEPCNLMPAQPATTVSLAMSPSLVQGEQDQPPQVFPRKASALTVARDKLVMGRVLWAHVPRDTCASPALGLRRPLSSGKICIRKLPFKSGVPAQ</sequence>
<protein>
    <submittedName>
        <fullName evidence="1">Uncharacterized protein</fullName>
    </submittedName>
</protein>
<reference evidence="1" key="2">
    <citation type="submission" date="2013-10" db="EMBL/GenBank/DDBJ databases">
        <authorList>
            <person name="Aslett M."/>
        </authorList>
    </citation>
    <scope>NUCLEOTIDE SEQUENCE [LARGE SCALE GENOMIC DNA]</scope>
    <source>
        <strain evidence="1">Houghton</strain>
    </source>
</reference>
<dbReference type="Proteomes" id="UP000030750">
    <property type="component" value="Unassembled WGS sequence"/>
</dbReference>
<dbReference type="PANTHER" id="PTHR46104:SF1">
    <property type="entry name" value="GENE 9195-RELATED"/>
    <property type="match status" value="1"/>
</dbReference>
<gene>
    <name evidence="1" type="ORF">EBH_0073790</name>
</gene>
<dbReference type="OrthoDB" id="346529at2759"/>
<keyword evidence="2" id="KW-1185">Reference proteome</keyword>
<dbReference type="InterPro" id="IPR009030">
    <property type="entry name" value="Growth_fac_rcpt_cys_sf"/>
</dbReference>
<organism evidence="1 2">
    <name type="scientific">Eimeria brunetti</name>
    <dbReference type="NCBI Taxonomy" id="51314"/>
    <lineage>
        <taxon>Eukaryota</taxon>
        <taxon>Sar</taxon>
        <taxon>Alveolata</taxon>
        <taxon>Apicomplexa</taxon>
        <taxon>Conoidasida</taxon>
        <taxon>Coccidia</taxon>
        <taxon>Eucoccidiorida</taxon>
        <taxon>Eimeriorina</taxon>
        <taxon>Eimeriidae</taxon>
        <taxon>Eimeria</taxon>
    </lineage>
</organism>
<proteinExistence type="predicted"/>
<evidence type="ECO:0000313" key="2">
    <source>
        <dbReference type="Proteomes" id="UP000030750"/>
    </source>
</evidence>
<name>U6LI31_9EIME</name>
<evidence type="ECO:0000313" key="1">
    <source>
        <dbReference type="EMBL" id="CDJ50022.1"/>
    </source>
</evidence>
<dbReference type="VEuPathDB" id="ToxoDB:EBH_0073790"/>
<accession>U6LI31</accession>